<comment type="caution">
    <text evidence="1">The sequence shown here is derived from an EMBL/GenBank/DDBJ whole genome shotgun (WGS) entry which is preliminary data.</text>
</comment>
<gene>
    <name evidence="1" type="ORF">K875_00037</name>
</gene>
<reference evidence="1 2" key="1">
    <citation type="submission" date="2014-04" db="EMBL/GenBank/DDBJ databases">
        <title>The Genome Sequence of Mycobacterium tuberculosis TKK-01-0051.</title>
        <authorList>
            <consortium name="The Broad Institute Genomics Platform"/>
            <consortium name="The Broad Institute Genome Sequencing Center for Infectious Disease"/>
            <person name="Earl A.M."/>
            <person name="Cohen K."/>
            <person name="Pym A."/>
            <person name="Bishai W."/>
            <person name="Maharaj K."/>
            <person name="Desjardins C."/>
            <person name="Abeel T."/>
            <person name="Young S."/>
            <person name="Zeng Q."/>
            <person name="Gargeya S."/>
            <person name="Abouelleil A."/>
            <person name="Alvarado L."/>
            <person name="Chapman S.B."/>
            <person name="Gainer-Dewar J."/>
            <person name="Goldberg J."/>
            <person name="Griggs A."/>
            <person name="Gujja S."/>
            <person name="Hansen M."/>
            <person name="Howarth C."/>
            <person name="Imamovic A."/>
            <person name="Larimer J."/>
            <person name="Murphy C."/>
            <person name="Naylor J."/>
            <person name="Pearson M."/>
            <person name="Poon T.W."/>
            <person name="Priest M."/>
            <person name="Roberts A."/>
            <person name="Saif S."/>
            <person name="Shea T."/>
            <person name="Sykes S."/>
            <person name="Wortman J."/>
            <person name="Nusbaum C."/>
            <person name="Birren B."/>
        </authorList>
    </citation>
    <scope>NUCLEOTIDE SEQUENCE [LARGE SCALE GENOMIC DNA]</scope>
    <source>
        <strain evidence="1 2">TKK-01-0051</strain>
    </source>
</reference>
<keyword evidence="2" id="KW-1185">Reference proteome</keyword>
<proteinExistence type="predicted"/>
<dbReference type="HOGENOM" id="CLU_2863058_0_0_11"/>
<sequence>MRVHFLYTSELLDSNPMPLIGRPKVANSLPKGLGTKTVSDFGSDRMRHRFTPAQRLPERDRALI</sequence>
<evidence type="ECO:0000313" key="2">
    <source>
        <dbReference type="Proteomes" id="UP000025947"/>
    </source>
</evidence>
<name>A0A051UJG8_9MYCO</name>
<dbReference type="AlphaFoldDB" id="A0A051UJG8"/>
<protein>
    <submittedName>
        <fullName evidence="1">Uncharacterized protein</fullName>
    </submittedName>
</protein>
<dbReference type="Proteomes" id="UP000025947">
    <property type="component" value="Unassembled WGS sequence"/>
</dbReference>
<dbReference type="PATRIC" id="fig|1324261.3.peg.38"/>
<accession>A0A051UJG8</accession>
<evidence type="ECO:0000313" key="1">
    <source>
        <dbReference type="EMBL" id="KBZ69322.1"/>
    </source>
</evidence>
<organism evidence="1 2">
    <name type="scientific">Mycobacterium [tuberculosis] TKK-01-0051</name>
    <dbReference type="NCBI Taxonomy" id="1324261"/>
    <lineage>
        <taxon>Bacteria</taxon>
        <taxon>Bacillati</taxon>
        <taxon>Actinomycetota</taxon>
        <taxon>Actinomycetes</taxon>
        <taxon>Mycobacteriales</taxon>
        <taxon>Mycobacteriaceae</taxon>
        <taxon>Mycobacterium</taxon>
        <taxon>Mycobacterium avium complex (MAC)</taxon>
    </lineage>
</organism>
<dbReference type="EMBL" id="JLXW01000001">
    <property type="protein sequence ID" value="KBZ69322.1"/>
    <property type="molecule type" value="Genomic_DNA"/>
</dbReference>